<accession>A0A9I9E4L0</accession>
<reference evidence="1" key="1">
    <citation type="submission" date="2023-03" db="UniProtKB">
        <authorList>
            <consortium name="EnsemblPlants"/>
        </authorList>
    </citation>
    <scope>IDENTIFICATION</scope>
</reference>
<organism evidence="1">
    <name type="scientific">Cucumis melo</name>
    <name type="common">Muskmelon</name>
    <dbReference type="NCBI Taxonomy" id="3656"/>
    <lineage>
        <taxon>Eukaryota</taxon>
        <taxon>Viridiplantae</taxon>
        <taxon>Streptophyta</taxon>
        <taxon>Embryophyta</taxon>
        <taxon>Tracheophyta</taxon>
        <taxon>Spermatophyta</taxon>
        <taxon>Magnoliopsida</taxon>
        <taxon>eudicotyledons</taxon>
        <taxon>Gunneridae</taxon>
        <taxon>Pentapetalae</taxon>
        <taxon>rosids</taxon>
        <taxon>fabids</taxon>
        <taxon>Cucurbitales</taxon>
        <taxon>Cucurbitaceae</taxon>
        <taxon>Benincaseae</taxon>
        <taxon>Cucumis</taxon>
    </lineage>
</organism>
<dbReference type="EnsemblPlants" id="MELO3C028674.2.1">
    <property type="protein sequence ID" value="MELO3C028674.2.1"/>
    <property type="gene ID" value="MELO3C028674.2"/>
</dbReference>
<name>A0A9I9E4L0_CUCME</name>
<proteinExistence type="predicted"/>
<evidence type="ECO:0000313" key="1">
    <source>
        <dbReference type="EnsemblPlants" id="MELO3C028674.2.1"/>
    </source>
</evidence>
<sequence length="33" mass="4090">MFLVDHKKMRFKYKLNLINLWNGLNCKIEITKH</sequence>
<dbReference type="AlphaFoldDB" id="A0A9I9E4L0"/>
<dbReference type="Gramene" id="MELO3C028674.2.1">
    <property type="protein sequence ID" value="MELO3C028674.2.1"/>
    <property type="gene ID" value="MELO3C028674.2"/>
</dbReference>
<protein>
    <submittedName>
        <fullName evidence="1">Uncharacterized protein</fullName>
    </submittedName>
</protein>